<protein>
    <recommendedName>
        <fullName evidence="4">FHA domain-containing protein</fullName>
    </recommendedName>
</protein>
<evidence type="ECO:0000256" key="1">
    <source>
        <dbReference type="SAM" id="MobiDB-lite"/>
    </source>
</evidence>
<dbReference type="Proteomes" id="UP000587527">
    <property type="component" value="Unassembled WGS sequence"/>
</dbReference>
<name>A0A841C2F1_9ACTN</name>
<feature type="compositionally biased region" description="Pro residues" evidence="1">
    <location>
        <begin position="165"/>
        <end position="187"/>
    </location>
</feature>
<feature type="compositionally biased region" description="Low complexity" evidence="1">
    <location>
        <begin position="188"/>
        <end position="204"/>
    </location>
</feature>
<comment type="caution">
    <text evidence="2">The sequence shown here is derived from an EMBL/GenBank/DDBJ whole genome shotgun (WGS) entry which is preliminary data.</text>
</comment>
<dbReference type="RefSeq" id="WP_184845856.1">
    <property type="nucleotide sequence ID" value="NZ_JACHMN010000003.1"/>
</dbReference>
<keyword evidence="3" id="KW-1185">Reference proteome</keyword>
<feature type="compositionally biased region" description="Low complexity" evidence="1">
    <location>
        <begin position="220"/>
        <end position="231"/>
    </location>
</feature>
<dbReference type="EMBL" id="JACHMN010000003">
    <property type="protein sequence ID" value="MBB5874066.1"/>
    <property type="molecule type" value="Genomic_DNA"/>
</dbReference>
<evidence type="ECO:0008006" key="4">
    <source>
        <dbReference type="Google" id="ProtNLM"/>
    </source>
</evidence>
<feature type="region of interest" description="Disordered" evidence="1">
    <location>
        <begin position="142"/>
        <end position="236"/>
    </location>
</feature>
<proteinExistence type="predicted"/>
<dbReference type="SUPFAM" id="SSF49879">
    <property type="entry name" value="SMAD/FHA domain"/>
    <property type="match status" value="1"/>
</dbReference>
<dbReference type="AlphaFoldDB" id="A0A841C2F1"/>
<accession>A0A841C2F1</accession>
<organism evidence="2 3">
    <name type="scientific">Allocatelliglobosispora scoriae</name>
    <dbReference type="NCBI Taxonomy" id="643052"/>
    <lineage>
        <taxon>Bacteria</taxon>
        <taxon>Bacillati</taxon>
        <taxon>Actinomycetota</taxon>
        <taxon>Actinomycetes</taxon>
        <taxon>Micromonosporales</taxon>
        <taxon>Micromonosporaceae</taxon>
        <taxon>Allocatelliglobosispora</taxon>
    </lineage>
</organism>
<dbReference type="InterPro" id="IPR008984">
    <property type="entry name" value="SMAD_FHA_dom_sf"/>
</dbReference>
<dbReference type="CDD" id="cd00060">
    <property type="entry name" value="FHA"/>
    <property type="match status" value="1"/>
</dbReference>
<sequence length="485" mass="50469">MALVRCDPLDDLVTAMWPCVAQGDLPTLLIALMGRLANLPDFALVQIHDRRAVVLARGAMQVQVLVGDQLVQTIAAGAVTTWHEDSFERADRVRIVGPVSGAAPALPLVGGVVAASQLDHPIVWGATAALVAAQPSAAQPSAAQPSAASAGWPGQLSAAEAPAVQPAPQPLWPVVAPPVEPQRPPAPAQAAQAAQSAPVARPLSATPPPPLAPPVPATPSVPVGSAPPAASLTTGTWDDRVDVEFSSPGQAADPSGLTADPAVAGWQPELRGILPDRPALADWPSATPSPPVAPPVAPVPALHVPLLPDELRRSATRGGDTDMAIRVPVKGRSFAAVRCPKLHLNPPATPSCRICHLPLDPDDEPIGVAQPSVGHLRRFDTGERWELNRPVIILGRDPGSGSSLERLVVKLSGVSSRVAGLHAEIRLDGWRVEVVDLSGQSTQIINPDGRTLRLEPNSPMRLLEKGRIVLAGEVTLTFEVANDNA</sequence>
<evidence type="ECO:0000313" key="3">
    <source>
        <dbReference type="Proteomes" id="UP000587527"/>
    </source>
</evidence>
<gene>
    <name evidence="2" type="ORF">F4553_007500</name>
</gene>
<reference evidence="2 3" key="1">
    <citation type="submission" date="2020-08" db="EMBL/GenBank/DDBJ databases">
        <title>Sequencing the genomes of 1000 actinobacteria strains.</title>
        <authorList>
            <person name="Klenk H.-P."/>
        </authorList>
    </citation>
    <scope>NUCLEOTIDE SEQUENCE [LARGE SCALE GENOMIC DNA]</scope>
    <source>
        <strain evidence="2 3">DSM 45362</strain>
    </source>
</reference>
<dbReference type="Gene3D" id="2.60.200.20">
    <property type="match status" value="1"/>
</dbReference>
<evidence type="ECO:0000313" key="2">
    <source>
        <dbReference type="EMBL" id="MBB5874066.1"/>
    </source>
</evidence>
<feature type="compositionally biased region" description="Pro residues" evidence="1">
    <location>
        <begin position="205"/>
        <end position="219"/>
    </location>
</feature>